<dbReference type="Proteomes" id="UP000032266">
    <property type="component" value="Chromosome"/>
</dbReference>
<dbReference type="GO" id="GO:0008953">
    <property type="term" value="F:penicillin amidase activity"/>
    <property type="evidence" value="ECO:0007669"/>
    <property type="project" value="UniProtKB-EC"/>
</dbReference>
<dbReference type="MEROPS" id="S45.003"/>
<comment type="cofactor">
    <cofactor evidence="6">
        <name>Ca(2+)</name>
        <dbReference type="ChEBI" id="CHEBI:29108"/>
    </cofactor>
    <text evidence="6">Binds 1 Ca(2+) ion per dimer.</text>
</comment>
<dbReference type="PANTHER" id="PTHR34218">
    <property type="entry name" value="PEPTIDASE S45 PENICILLIN AMIDASE"/>
    <property type="match status" value="1"/>
</dbReference>
<dbReference type="InterPro" id="IPR029055">
    <property type="entry name" value="Ntn_hydrolases_N"/>
</dbReference>
<evidence type="ECO:0000256" key="5">
    <source>
        <dbReference type="PIRSR" id="PIRSR001227-1"/>
    </source>
</evidence>
<evidence type="ECO:0000256" key="6">
    <source>
        <dbReference type="PIRSR" id="PIRSR001227-2"/>
    </source>
</evidence>
<dbReference type="Gene3D" id="3.60.20.10">
    <property type="entry name" value="Glutamine Phosphoribosylpyrophosphate, subunit 1, domain 1"/>
    <property type="match status" value="1"/>
</dbReference>
<dbReference type="Gene3D" id="1.10.1400.10">
    <property type="match status" value="1"/>
</dbReference>
<keyword evidence="2" id="KW-0732">Signal</keyword>
<keyword evidence="6" id="KW-0106">Calcium</keyword>
<evidence type="ECO:0000256" key="4">
    <source>
        <dbReference type="ARBA" id="ARBA00023145"/>
    </source>
</evidence>
<evidence type="ECO:0000313" key="7">
    <source>
        <dbReference type="EMBL" id="AJQ97152.1"/>
    </source>
</evidence>
<dbReference type="PANTHER" id="PTHR34218:SF3">
    <property type="entry name" value="ACYL-HOMOSERINE LACTONE ACYLASE PVDQ"/>
    <property type="match status" value="1"/>
</dbReference>
<evidence type="ECO:0000313" key="8">
    <source>
        <dbReference type="Proteomes" id="UP000032266"/>
    </source>
</evidence>
<protein>
    <submittedName>
        <fullName evidence="7">Protein-like penicillin acylase</fullName>
        <ecNumber evidence="7">3.5.1.11</ecNumber>
    </submittedName>
</protein>
<evidence type="ECO:0000256" key="3">
    <source>
        <dbReference type="ARBA" id="ARBA00022801"/>
    </source>
</evidence>
<keyword evidence="3 7" id="KW-0378">Hydrolase</keyword>
<keyword evidence="6" id="KW-0479">Metal-binding</keyword>
<dbReference type="Pfam" id="PF01804">
    <property type="entry name" value="Penicil_amidase"/>
    <property type="match status" value="1"/>
</dbReference>
<evidence type="ECO:0000256" key="1">
    <source>
        <dbReference type="ARBA" id="ARBA00006586"/>
    </source>
</evidence>
<dbReference type="GO" id="GO:0046872">
    <property type="term" value="F:metal ion binding"/>
    <property type="evidence" value="ECO:0007669"/>
    <property type="project" value="UniProtKB-KW"/>
</dbReference>
<gene>
    <name evidence="7" type="ORF">YC6258_05122</name>
</gene>
<dbReference type="InterPro" id="IPR043146">
    <property type="entry name" value="Penicillin_amidase_N_B-knob"/>
</dbReference>
<keyword evidence="4" id="KW-0865">Zymogen</keyword>
<comment type="similarity">
    <text evidence="1">Belongs to the peptidase S45 family.</text>
</comment>
<keyword evidence="8" id="KW-1185">Reference proteome</keyword>
<organism evidence="7 8">
    <name type="scientific">Gynuella sunshinyii YC6258</name>
    <dbReference type="NCBI Taxonomy" id="1445510"/>
    <lineage>
        <taxon>Bacteria</taxon>
        <taxon>Pseudomonadati</taxon>
        <taxon>Pseudomonadota</taxon>
        <taxon>Gammaproteobacteria</taxon>
        <taxon>Oceanospirillales</taxon>
        <taxon>Saccharospirillaceae</taxon>
        <taxon>Gynuella</taxon>
    </lineage>
</organism>
<sequence length="746" mass="82804">MLDKIWGALVGIGVIGKAVFTRPTPKTMAQRLAMLPTDNLPVTAPVNIYWNKYQVPFVEAESKKDLAVALGLLHGHLRLAQIEIMRRLAYGRMAEMIGPMGFEIDRSLRLLDIGKAVPEIIANMDSATREWAESFVKGLNHLIKHTPELPHEFAILGIQPELWTLTDLITLARVNSSDISWLVWLKLLKARRKLPRQTWETLWPRLVNADGPTGYAAEGLFGGEHVLAGRTRSGSNSSAIAGSRMSSGYAAIVSDPHLPMGVPSPCFVVGAKAPGYHLVGAMMPGMPFFVLGRNEHIAWGGTSLHAQGSDLFDVSEFPESRISEEYQLVRARWSRSRRLRIRRTDIGPIVSDGPLMKVDRPTAMRWQGHRPSDEIAAMQAVATATCWEEFHQALKPFAVSGLNMVFAGGKGQRVGHCLAAHLPRRPNDTPEDVILPASAADSWDSIADTTAMPVRVDPEQGFVASANERPEGSDFPIGYFFSPKDRSQRLAEIFSSKEKLSLDDLRASQTDVAMPGVLPLRDLLLQRAALSTTQGDAQQHVLTLLTGWDGGYQAGRVEPMAFEMLLAEVVRRLGLHRPGSHYHTVWMTHSLLKEDLQAADPTHLAGVIHRALKVVAKKIARYRKWGNVHRLRIEHMFHHLPFVGQRYRFADLPAGGGANTVHKTGHPLVYGPHTITFGSCARHISDLSDPDANYFVLQGGQDGWIDSENFVDQLSLWQSGDYMRIPLRIDTIKETFLYRSVLKPSE</sequence>
<dbReference type="InterPro" id="IPR043147">
    <property type="entry name" value="Penicillin_amidase_A-knob"/>
</dbReference>
<dbReference type="SUPFAM" id="SSF56235">
    <property type="entry name" value="N-terminal nucleophile aminohydrolases (Ntn hydrolases)"/>
    <property type="match status" value="1"/>
</dbReference>
<proteinExistence type="inferred from homology"/>
<feature type="active site" description="Nucleophile" evidence="5">
    <location>
        <position position="235"/>
    </location>
</feature>
<accession>A0A0C5VR82</accession>
<feature type="binding site" evidence="6">
    <location>
        <position position="310"/>
    </location>
    <ligand>
        <name>Ca(2+)</name>
        <dbReference type="ChEBI" id="CHEBI:29108"/>
    </ligand>
</feature>
<dbReference type="EMBL" id="CP007142">
    <property type="protein sequence ID" value="AJQ97152.1"/>
    <property type="molecule type" value="Genomic_DNA"/>
</dbReference>
<dbReference type="EC" id="3.5.1.11" evidence="7"/>
<dbReference type="InterPro" id="IPR014395">
    <property type="entry name" value="Pen/GL7ACA/AHL_acylase"/>
</dbReference>
<dbReference type="KEGG" id="gsn:YC6258_05122"/>
<name>A0A0C5VR82_9GAMM</name>
<dbReference type="InterPro" id="IPR002692">
    <property type="entry name" value="S45"/>
</dbReference>
<dbReference type="HOGENOM" id="CLU_011790_0_1_6"/>
<dbReference type="STRING" id="1445510.YC6258_05122"/>
<evidence type="ECO:0000256" key="2">
    <source>
        <dbReference type="ARBA" id="ARBA00022729"/>
    </source>
</evidence>
<dbReference type="GO" id="GO:0017000">
    <property type="term" value="P:antibiotic biosynthetic process"/>
    <property type="evidence" value="ECO:0007669"/>
    <property type="project" value="InterPro"/>
</dbReference>
<reference evidence="7 8" key="1">
    <citation type="submission" date="2014-01" db="EMBL/GenBank/DDBJ databases">
        <title>Full genme sequencing of cellulolytic bacterium Gynuella sunshinyii YC6258T gen. nov., sp. nov.</title>
        <authorList>
            <person name="Khan H."/>
            <person name="Chung E.J."/>
            <person name="Chung Y.R."/>
        </authorList>
    </citation>
    <scope>NUCLEOTIDE SEQUENCE [LARGE SCALE GENOMIC DNA]</scope>
    <source>
        <strain evidence="7 8">YC6258</strain>
    </source>
</reference>
<dbReference type="PIRSF" id="PIRSF001227">
    <property type="entry name" value="Pen_acylase"/>
    <property type="match status" value="1"/>
</dbReference>
<dbReference type="AlphaFoldDB" id="A0A0C5VR82"/>
<dbReference type="InterPro" id="IPR023343">
    <property type="entry name" value="Penicillin_amidase_dom1"/>
</dbReference>
<dbReference type="Gene3D" id="2.30.120.10">
    <property type="match status" value="1"/>
</dbReference>
<dbReference type="Gene3D" id="1.10.439.10">
    <property type="entry name" value="Penicillin Amidohydrolase, domain 1"/>
    <property type="match status" value="1"/>
</dbReference>